<feature type="compositionally biased region" description="Polar residues" evidence="1">
    <location>
        <begin position="109"/>
        <end position="120"/>
    </location>
</feature>
<feature type="region of interest" description="Disordered" evidence="1">
    <location>
        <begin position="255"/>
        <end position="284"/>
    </location>
</feature>
<feature type="compositionally biased region" description="Polar residues" evidence="1">
    <location>
        <begin position="386"/>
        <end position="395"/>
    </location>
</feature>
<dbReference type="AlphaFoldDB" id="A0AAV6V2R3"/>
<accession>A0AAV6V2R3</accession>
<name>A0AAV6V2R3_9ARAC</name>
<feature type="region of interest" description="Disordered" evidence="1">
    <location>
        <begin position="524"/>
        <end position="554"/>
    </location>
</feature>
<dbReference type="Proteomes" id="UP000827092">
    <property type="component" value="Unassembled WGS sequence"/>
</dbReference>
<feature type="region of interest" description="Disordered" evidence="1">
    <location>
        <begin position="109"/>
        <end position="138"/>
    </location>
</feature>
<feature type="region of interest" description="Disordered" evidence="1">
    <location>
        <begin position="378"/>
        <end position="409"/>
    </location>
</feature>
<evidence type="ECO:0000256" key="2">
    <source>
        <dbReference type="SAM" id="SignalP"/>
    </source>
</evidence>
<protein>
    <submittedName>
        <fullName evidence="3">Uncharacterized protein</fullName>
    </submittedName>
</protein>
<comment type="caution">
    <text evidence="3">The sequence shown here is derived from an EMBL/GenBank/DDBJ whole genome shotgun (WGS) entry which is preliminary data.</text>
</comment>
<feature type="chain" id="PRO_5043731164" evidence="2">
    <location>
        <begin position="20"/>
        <end position="554"/>
    </location>
</feature>
<feature type="compositionally biased region" description="Basic and acidic residues" evidence="1">
    <location>
        <begin position="271"/>
        <end position="281"/>
    </location>
</feature>
<gene>
    <name evidence="3" type="ORF">JTE90_001281</name>
</gene>
<keyword evidence="4" id="KW-1185">Reference proteome</keyword>
<feature type="signal peptide" evidence="2">
    <location>
        <begin position="1"/>
        <end position="19"/>
    </location>
</feature>
<proteinExistence type="predicted"/>
<sequence length="554" mass="64098">MNILVSLVVILITMQSFEALGVGDLKLNDSNDSQIVFSQILNSVQFPTSNNSKSTSEKDIEFSEFVIDLKQTLTKTISSKLTEVLRSKVKDLLNKYLLENDIRKLNSQNTEQSNSLLNSETSDRNGKESFSNSRELSEKDSSKKVVEARQFVFHPYLPHSKETLPDEKISFHDVLPVKMVKFIKSMVEDAPWEAMFMKMVRMVVDQFVDKIIEQMFAHKDELRSLDASLWSPLKKALASMVRLRRSIVDSKSRKEMDVDGSSFSQSNQLSKNEEPKSREASENESWLDSVLDYLFPEGEAEGYEEDPHLQRQKRETDQTMAVKKTRMEDILHTFLMKYIDLSDGKRSPNRVYQTVQDSSQVPLDPELDRNQQMVQDNKQVPEAPESDNQLVVTTQEEPKMSKTDPNTKRALSERWSKLLQQKDMPAGPLEILRRAKRDVKEEKRLWQEHQASSLKTRTSSLKTRDECSLRKACNAGRLLSRLPSVQDVTLQLKEYGNEPHWDALLWGMAKKRCAKIFCKRQRSPKGSKHTWKAGLEKKYHRKPKTYKRKTHKSF</sequence>
<feature type="compositionally biased region" description="Basic residues" evidence="1">
    <location>
        <begin position="538"/>
        <end position="554"/>
    </location>
</feature>
<reference evidence="3 4" key="1">
    <citation type="journal article" date="2022" name="Nat. Ecol. Evol.">
        <title>A masculinizing supergene underlies an exaggerated male reproductive morph in a spider.</title>
        <authorList>
            <person name="Hendrickx F."/>
            <person name="De Corte Z."/>
            <person name="Sonet G."/>
            <person name="Van Belleghem S.M."/>
            <person name="Kostlbacher S."/>
            <person name="Vangestel C."/>
        </authorList>
    </citation>
    <scope>NUCLEOTIDE SEQUENCE [LARGE SCALE GENOMIC DNA]</scope>
    <source>
        <strain evidence="3">W744_W776</strain>
    </source>
</reference>
<feature type="compositionally biased region" description="Basic and acidic residues" evidence="1">
    <location>
        <begin position="396"/>
        <end position="409"/>
    </location>
</feature>
<keyword evidence="2" id="KW-0732">Signal</keyword>
<evidence type="ECO:0000256" key="1">
    <source>
        <dbReference type="SAM" id="MobiDB-lite"/>
    </source>
</evidence>
<feature type="compositionally biased region" description="Polar residues" evidence="1">
    <location>
        <begin position="261"/>
        <end position="270"/>
    </location>
</feature>
<evidence type="ECO:0000313" key="3">
    <source>
        <dbReference type="EMBL" id="KAG8190672.1"/>
    </source>
</evidence>
<organism evidence="3 4">
    <name type="scientific">Oedothorax gibbosus</name>
    <dbReference type="NCBI Taxonomy" id="931172"/>
    <lineage>
        <taxon>Eukaryota</taxon>
        <taxon>Metazoa</taxon>
        <taxon>Ecdysozoa</taxon>
        <taxon>Arthropoda</taxon>
        <taxon>Chelicerata</taxon>
        <taxon>Arachnida</taxon>
        <taxon>Araneae</taxon>
        <taxon>Araneomorphae</taxon>
        <taxon>Entelegynae</taxon>
        <taxon>Araneoidea</taxon>
        <taxon>Linyphiidae</taxon>
        <taxon>Erigoninae</taxon>
        <taxon>Oedothorax</taxon>
    </lineage>
</organism>
<dbReference type="EMBL" id="JAFNEN010000177">
    <property type="protein sequence ID" value="KAG8190672.1"/>
    <property type="molecule type" value="Genomic_DNA"/>
</dbReference>
<evidence type="ECO:0000313" key="4">
    <source>
        <dbReference type="Proteomes" id="UP000827092"/>
    </source>
</evidence>